<evidence type="ECO:0000313" key="2">
    <source>
        <dbReference type="EMBL" id="QNJ93866.1"/>
    </source>
</evidence>
<dbReference type="PANTHER" id="PTHR43135:SF3">
    <property type="entry name" value="ALPHA-D-RIBOSE 1-METHYLPHOSPHONATE 5-TRIPHOSPHATE DIPHOSPHATASE"/>
    <property type="match status" value="1"/>
</dbReference>
<organism evidence="2 3">
    <name type="scientific">Mycolicibacterium fluoranthenivorans</name>
    <dbReference type="NCBI Taxonomy" id="258505"/>
    <lineage>
        <taxon>Bacteria</taxon>
        <taxon>Bacillati</taxon>
        <taxon>Actinomycetota</taxon>
        <taxon>Actinomycetes</taxon>
        <taxon>Mycobacteriales</taxon>
        <taxon>Mycobacteriaceae</taxon>
        <taxon>Mycolicibacterium</taxon>
    </lineage>
</organism>
<dbReference type="SUPFAM" id="SSF51338">
    <property type="entry name" value="Composite domain of metallo-dependent hydrolases"/>
    <property type="match status" value="1"/>
</dbReference>
<dbReference type="GO" id="GO:0016810">
    <property type="term" value="F:hydrolase activity, acting on carbon-nitrogen (but not peptide) bonds"/>
    <property type="evidence" value="ECO:0007669"/>
    <property type="project" value="InterPro"/>
</dbReference>
<dbReference type="InterPro" id="IPR011059">
    <property type="entry name" value="Metal-dep_hydrolase_composite"/>
</dbReference>
<sequence length="251" mass="27242">MLLSDDKIVDVATAELDVSSDNTRVDCAGKWVMPGMIDVHTHTVMWGGETNWGNILDTPDEYLMVRSAAYLPWWLEGGFTTVLDALARRDMPFEMRRALHDGIVLGPRILVAGPAIVATGARGSFLGLREVSGADEALKAAREQTSIYRSADVVKIMCTSEVLTGHLESRVQLLESEIAATVDEAHHSGVPVHCHAYGGPGVRRAVEQGVDVIVHGQPIGWEPGPRDTPGVWQSLRKIDGGRYADTDYSGN</sequence>
<dbReference type="AlphaFoldDB" id="A0A7G8PHQ0"/>
<protein>
    <submittedName>
        <fullName evidence="2">Amidohydrolase family protein</fullName>
    </submittedName>
</protein>
<proteinExistence type="predicted"/>
<evidence type="ECO:0000259" key="1">
    <source>
        <dbReference type="Pfam" id="PF01979"/>
    </source>
</evidence>
<dbReference type="PANTHER" id="PTHR43135">
    <property type="entry name" value="ALPHA-D-RIBOSE 1-METHYLPHOSPHONATE 5-TRIPHOSPHATE DIPHOSPHATASE"/>
    <property type="match status" value="1"/>
</dbReference>
<reference evidence="2 3" key="1">
    <citation type="submission" date="2020-07" db="EMBL/GenBank/DDBJ databases">
        <title>Draft genome sequence of four isobutane-metabolizing strains capable of cometabolically degrading diverse ether contaminants.</title>
        <authorList>
            <person name="Chen W."/>
            <person name="Faulkner N."/>
            <person name="Smith C."/>
            <person name="Hyman M."/>
        </authorList>
    </citation>
    <scope>NUCLEOTIDE SEQUENCE [LARGE SCALE GENOMIC DNA]</scope>
    <source>
        <strain evidence="2 3">2A</strain>
    </source>
</reference>
<dbReference type="RefSeq" id="WP_187097868.1">
    <property type="nucleotide sequence ID" value="NZ_CP059894.1"/>
</dbReference>
<dbReference type="Pfam" id="PF01979">
    <property type="entry name" value="Amidohydro_1"/>
    <property type="match status" value="1"/>
</dbReference>
<dbReference type="KEGG" id="mflu:HZU40_06020"/>
<dbReference type="Proteomes" id="UP000515498">
    <property type="component" value="Chromosome"/>
</dbReference>
<gene>
    <name evidence="2" type="ORF">HZU40_06020</name>
</gene>
<dbReference type="EMBL" id="CP059894">
    <property type="protein sequence ID" value="QNJ93866.1"/>
    <property type="molecule type" value="Genomic_DNA"/>
</dbReference>
<feature type="domain" description="Amidohydrolase-related" evidence="1">
    <location>
        <begin position="31"/>
        <end position="218"/>
    </location>
</feature>
<dbReference type="InterPro" id="IPR051781">
    <property type="entry name" value="Metallo-dep_Hydrolase"/>
</dbReference>
<keyword evidence="2" id="KW-0378">Hydrolase</keyword>
<dbReference type="SUPFAM" id="SSF51556">
    <property type="entry name" value="Metallo-dependent hydrolases"/>
    <property type="match status" value="1"/>
</dbReference>
<evidence type="ECO:0000313" key="3">
    <source>
        <dbReference type="Proteomes" id="UP000515498"/>
    </source>
</evidence>
<name>A0A7G8PHQ0_9MYCO</name>
<dbReference type="Gene3D" id="3.20.20.140">
    <property type="entry name" value="Metal-dependent hydrolases"/>
    <property type="match status" value="1"/>
</dbReference>
<accession>A0A7G8PHQ0</accession>
<dbReference type="InterPro" id="IPR032466">
    <property type="entry name" value="Metal_Hydrolase"/>
</dbReference>
<dbReference type="InterPro" id="IPR006680">
    <property type="entry name" value="Amidohydro-rel"/>
</dbReference>